<reference evidence="2" key="1">
    <citation type="journal article" date="2011" name="PLoS Biol.">
        <title>Gene gain and loss during evolution of obligate parasitism in the white rust pathogen of Arabidopsis thaliana.</title>
        <authorList>
            <person name="Kemen E."/>
            <person name="Gardiner A."/>
            <person name="Schultz-Larsen T."/>
            <person name="Kemen A.C."/>
            <person name="Balmuth A.L."/>
            <person name="Robert-Seilaniantz A."/>
            <person name="Bailey K."/>
            <person name="Holub E."/>
            <person name="Studholme D.J."/>
            <person name="Maclean D."/>
            <person name="Jones J.D."/>
        </authorList>
    </citation>
    <scope>NUCLEOTIDE SEQUENCE</scope>
</reference>
<protein>
    <submittedName>
        <fullName evidence="2">AlNc14C569G12173 protein</fullName>
    </submittedName>
</protein>
<reference evidence="2" key="2">
    <citation type="submission" date="2011-02" db="EMBL/GenBank/DDBJ databases">
        <authorList>
            <person name="MacLean D."/>
        </authorList>
    </citation>
    <scope>NUCLEOTIDE SEQUENCE</scope>
</reference>
<proteinExistence type="predicted"/>
<dbReference type="AlphaFoldDB" id="F0X179"/>
<feature type="coiled-coil region" evidence="1">
    <location>
        <begin position="112"/>
        <end position="146"/>
    </location>
</feature>
<evidence type="ECO:0000256" key="1">
    <source>
        <dbReference type="SAM" id="Coils"/>
    </source>
</evidence>
<dbReference type="EMBL" id="FR824594">
    <property type="protein sequence ID" value="CCA27537.1"/>
    <property type="molecule type" value="Genomic_DNA"/>
</dbReference>
<sequence>MDGQEEFRGATPDYAWNAYREEYLDARGRGEPSLVKSLPGSDIAEGLARISTRLERTRLGSSGGFGIGGQTSVFLLSIVGYMARIPACGKSRCMRITSTSSQMNASTCKQYRDELRQEAAELHRGADELRAELHRQKEVNLRLQEQLYLRINDGPMGVHEVGDLDPHFVKVPTSTEGKISIEPFDGSEIYKGLGAGFVQWGQLLLVKIDFAERACGFRWP</sequence>
<evidence type="ECO:0000313" key="2">
    <source>
        <dbReference type="EMBL" id="CCA27537.1"/>
    </source>
</evidence>
<gene>
    <name evidence="2" type="primary">AlNc14C569G12173</name>
    <name evidence="2" type="ORF">ALNC14_136810</name>
</gene>
<dbReference type="HOGENOM" id="CLU_1258080_0_0_1"/>
<keyword evidence="1" id="KW-0175">Coiled coil</keyword>
<organism evidence="2">
    <name type="scientific">Albugo laibachii Nc14</name>
    <dbReference type="NCBI Taxonomy" id="890382"/>
    <lineage>
        <taxon>Eukaryota</taxon>
        <taxon>Sar</taxon>
        <taxon>Stramenopiles</taxon>
        <taxon>Oomycota</taxon>
        <taxon>Peronosporomycetes</taxon>
        <taxon>Albuginales</taxon>
        <taxon>Albuginaceae</taxon>
        <taxon>Albugo</taxon>
    </lineage>
</organism>
<name>F0X179_9STRA</name>
<accession>F0X179</accession>